<proteinExistence type="predicted"/>
<reference evidence="1 2" key="1">
    <citation type="submission" date="2023-05" db="EMBL/GenBank/DDBJ databases">
        <title>Xanthomonas rydalmerenesis sp. nov., a novel Xanthomonas species isolated from Fragaria x ananassa.</title>
        <authorList>
            <person name="McKnight D.J.E."/>
            <person name="Wong-Bajracharya J."/>
            <person name="Okoh E.B."/>
            <person name="Snijders F."/>
            <person name="Lidbetter F."/>
            <person name="Webster J."/>
            <person name="Djordjevic S.P."/>
            <person name="Bogema D.R."/>
            <person name="Chapman T.A."/>
        </authorList>
    </citation>
    <scope>NUCLEOTIDE SEQUENCE [LARGE SCALE GENOMIC DNA]</scope>
    <source>
        <strain evidence="1 2">DAR34883</strain>
    </source>
</reference>
<dbReference type="EMBL" id="CP126172">
    <property type="protein sequence ID" value="WOS40524.1"/>
    <property type="molecule type" value="Genomic_DNA"/>
</dbReference>
<dbReference type="RefSeq" id="WP_317843967.1">
    <property type="nucleotide sequence ID" value="NZ_CP126170.1"/>
</dbReference>
<organism evidence="1 2">
    <name type="scientific">Xanthomonas rydalmerensis</name>
    <dbReference type="NCBI Taxonomy" id="3046274"/>
    <lineage>
        <taxon>Bacteria</taxon>
        <taxon>Pseudomonadati</taxon>
        <taxon>Pseudomonadota</taxon>
        <taxon>Gammaproteobacteria</taxon>
        <taxon>Lysobacterales</taxon>
        <taxon>Lysobacteraceae</taxon>
        <taxon>Xanthomonas</taxon>
    </lineage>
</organism>
<protein>
    <submittedName>
        <fullName evidence="1">Uncharacterized protein</fullName>
    </submittedName>
</protein>
<accession>A0ABZ0JL47</accession>
<sequence length="239" mass="27846">MAKLKIPSLQHLARVWHPDPVRIQKALVALVRNSPTFSYELVFELVRDLIYLKIPYSQIEQAIIERVKREDVRKNFLSLLPLVQQHFKGVEISFVHQVARRFYPVGRELVIPFSPPLIYGSNGKLHLPWFSFWRSNPLDKERLALFITVIDDIVSQDPDLEQAEFSFLDFSAPEPKSDRRLTVLPGEKIARVSDQERNEMLMIFVRGFQLAKSELSNDHDSSKMQSQMVDEDDDQLLLF</sequence>
<dbReference type="Proteomes" id="UP001302020">
    <property type="component" value="Chromosome"/>
</dbReference>
<evidence type="ECO:0000313" key="2">
    <source>
        <dbReference type="Proteomes" id="UP001302020"/>
    </source>
</evidence>
<name>A0ABZ0JL47_9XANT</name>
<gene>
    <name evidence="1" type="ORF">QN243_19365</name>
</gene>
<keyword evidence="2" id="KW-1185">Reference proteome</keyword>
<evidence type="ECO:0000313" key="1">
    <source>
        <dbReference type="EMBL" id="WOS40524.1"/>
    </source>
</evidence>